<keyword evidence="2" id="KW-1185">Reference proteome</keyword>
<sequence length="49" mass="5629">MARANRQSVAVGDRKFIEEVKTHLRVEAIGRRIREQVGNLLTLRERSPA</sequence>
<dbReference type="EMBL" id="CP001124">
    <property type="protein sequence ID" value="ADO00820.1"/>
    <property type="molecule type" value="Genomic_DNA"/>
</dbReference>
<reference evidence="1 2" key="1">
    <citation type="submission" date="2008-07" db="EMBL/GenBank/DDBJ databases">
        <title>Complete sequence of Geobacter bemidjiensis BEM.</title>
        <authorList>
            <consortium name="US DOE Joint Genome Institute"/>
            <person name="Lucas S."/>
            <person name="Copeland A."/>
            <person name="Lapidus A."/>
            <person name="Glavina del Rio T."/>
            <person name="Dalin E."/>
            <person name="Tice H."/>
            <person name="Bruce D."/>
            <person name="Goodwin L."/>
            <person name="Pitluck S."/>
            <person name="Kiss H."/>
            <person name="Brettin T."/>
            <person name="Detter J.C."/>
            <person name="Han C."/>
            <person name="Kuske C.R."/>
            <person name="Schmutz J."/>
            <person name="Larimer F."/>
            <person name="Land M."/>
            <person name="Hauser L."/>
            <person name="Kyrpides N."/>
            <person name="Lykidis A."/>
            <person name="Lovley D."/>
            <person name="Richardson P."/>
        </authorList>
    </citation>
    <scope>NUCLEOTIDE SEQUENCE [LARGE SCALE GENOMIC DNA]</scope>
    <source>
        <strain evidence="2">ATCC BAA-1014 / DSM 16622 / JCM 12645 / Bem</strain>
    </source>
</reference>
<proteinExistence type="predicted"/>
<evidence type="ECO:0000313" key="1">
    <source>
        <dbReference type="EMBL" id="ADO00820.1"/>
    </source>
</evidence>
<organism evidence="1 2">
    <name type="scientific">Citrifermentans bemidjiense (strain ATCC BAA-1014 / DSM 16622 / JCM 12645 / Bem)</name>
    <name type="common">Geobacter bemidjiensis</name>
    <dbReference type="NCBI Taxonomy" id="404380"/>
    <lineage>
        <taxon>Bacteria</taxon>
        <taxon>Pseudomonadati</taxon>
        <taxon>Thermodesulfobacteriota</taxon>
        <taxon>Desulfuromonadia</taxon>
        <taxon>Geobacterales</taxon>
        <taxon>Geobacteraceae</taxon>
        <taxon>Citrifermentans</taxon>
    </lineage>
</organism>
<dbReference type="Proteomes" id="UP000008825">
    <property type="component" value="Chromosome"/>
</dbReference>
<evidence type="ECO:0000313" key="2">
    <source>
        <dbReference type="Proteomes" id="UP000008825"/>
    </source>
</evidence>
<dbReference type="STRING" id="404380.Gbem_4123"/>
<name>E1P6C5_CITBB</name>
<dbReference type="AlphaFoldDB" id="E1P6C5"/>
<gene>
    <name evidence="1" type="ordered locus">Gbem_4123</name>
</gene>
<protein>
    <submittedName>
        <fullName evidence="1">Uncharacterized protein</fullName>
    </submittedName>
</protein>
<reference evidence="1 2" key="2">
    <citation type="journal article" date="2010" name="BMC Genomics">
        <title>The genome of Geobacter bemidjiensis, exemplar for the subsurface clade of Geobacter species that predominate in Fe(III)-reducing subsurface environments.</title>
        <authorList>
            <person name="Aklujkar M."/>
            <person name="Young N.D."/>
            <person name="Holmes D."/>
            <person name="Chavan M."/>
            <person name="Risso C."/>
            <person name="Kiss H.E."/>
            <person name="Han C.S."/>
            <person name="Land M.L."/>
            <person name="Lovley D.R."/>
        </authorList>
    </citation>
    <scope>NUCLEOTIDE SEQUENCE [LARGE SCALE GENOMIC DNA]</scope>
    <source>
        <strain evidence="2">ATCC BAA-1014 / DSM 16622 / JCM 12645 / Bem</strain>
    </source>
</reference>
<dbReference type="KEGG" id="gbm:Gbem_4123"/>
<accession>E1P6C5</accession>
<dbReference type="HOGENOM" id="CLU_3136100_0_0_7"/>